<evidence type="ECO:0000256" key="1">
    <source>
        <dbReference type="SAM" id="SignalP"/>
    </source>
</evidence>
<sequence length="286" mass="31389">MLRKTNYLYLFMLLSMIVLGACNDDPRKELNSGLDMDIKSAPSSGEVGKPVTWTLSVSHSDQVKTVEVLKNGTRIGTQSFSGGSFDFSYTPTVDDANSTIKLTLKAVLNKDNISGTRDFNVTIAPLPSYQTVNKEIELDVATHNSQVININNGNTKLFSFKVKLNFDPVYANNPLRSNTLSFSAVTSGSKADGKFRVYSSGHKPNFFGITSSESLYRQFIQSFEGSLRVNSFEYTYSNFASGQTTFALLPSNGHYGVLEVRNFSPSTGQLSVSVRAFTDNIADNIP</sequence>
<feature type="signal peptide" evidence="1">
    <location>
        <begin position="1"/>
        <end position="20"/>
    </location>
</feature>
<dbReference type="PROSITE" id="PS51257">
    <property type="entry name" value="PROKAR_LIPOPROTEIN"/>
    <property type="match status" value="1"/>
</dbReference>
<evidence type="ECO:0000313" key="3">
    <source>
        <dbReference type="Proteomes" id="UP001185092"/>
    </source>
</evidence>
<organism evidence="2 3">
    <name type="scientific">Aureibacter tunicatorum</name>
    <dbReference type="NCBI Taxonomy" id="866807"/>
    <lineage>
        <taxon>Bacteria</taxon>
        <taxon>Pseudomonadati</taxon>
        <taxon>Bacteroidota</taxon>
        <taxon>Cytophagia</taxon>
        <taxon>Cytophagales</taxon>
        <taxon>Persicobacteraceae</taxon>
        <taxon>Aureibacter</taxon>
    </lineage>
</organism>
<protein>
    <recommendedName>
        <fullName evidence="4">Calx-beta domain-containing protein</fullName>
    </recommendedName>
</protein>
<evidence type="ECO:0008006" key="4">
    <source>
        <dbReference type="Google" id="ProtNLM"/>
    </source>
</evidence>
<dbReference type="Gene3D" id="2.60.40.10">
    <property type="entry name" value="Immunoglobulins"/>
    <property type="match status" value="1"/>
</dbReference>
<keyword evidence="3" id="KW-1185">Reference proteome</keyword>
<dbReference type="EMBL" id="JAVDQD010000015">
    <property type="protein sequence ID" value="MDR6241995.1"/>
    <property type="molecule type" value="Genomic_DNA"/>
</dbReference>
<reference evidence="2" key="1">
    <citation type="submission" date="2023-07" db="EMBL/GenBank/DDBJ databases">
        <title>Genomic Encyclopedia of Type Strains, Phase IV (KMG-IV): sequencing the most valuable type-strain genomes for metagenomic binning, comparative biology and taxonomic classification.</title>
        <authorList>
            <person name="Goeker M."/>
        </authorList>
    </citation>
    <scope>NUCLEOTIDE SEQUENCE</scope>
    <source>
        <strain evidence="2">DSM 26174</strain>
    </source>
</reference>
<accession>A0AAE3XU18</accession>
<dbReference type="AlphaFoldDB" id="A0AAE3XU18"/>
<feature type="chain" id="PRO_5042148583" description="Calx-beta domain-containing protein" evidence="1">
    <location>
        <begin position="21"/>
        <end position="286"/>
    </location>
</feature>
<dbReference type="RefSeq" id="WP_309943258.1">
    <property type="nucleotide sequence ID" value="NZ_AP025308.1"/>
</dbReference>
<keyword evidence="1" id="KW-0732">Signal</keyword>
<name>A0AAE3XU18_9BACT</name>
<gene>
    <name evidence="2" type="ORF">HNQ88_005082</name>
</gene>
<dbReference type="Proteomes" id="UP001185092">
    <property type="component" value="Unassembled WGS sequence"/>
</dbReference>
<proteinExistence type="predicted"/>
<evidence type="ECO:0000313" key="2">
    <source>
        <dbReference type="EMBL" id="MDR6241995.1"/>
    </source>
</evidence>
<comment type="caution">
    <text evidence="2">The sequence shown here is derived from an EMBL/GenBank/DDBJ whole genome shotgun (WGS) entry which is preliminary data.</text>
</comment>
<dbReference type="InterPro" id="IPR013783">
    <property type="entry name" value="Ig-like_fold"/>
</dbReference>